<organism evidence="1 2">
    <name type="scientific">Pleurotus eryngii</name>
    <name type="common">Boletus of the steppes</name>
    <dbReference type="NCBI Taxonomy" id="5323"/>
    <lineage>
        <taxon>Eukaryota</taxon>
        <taxon>Fungi</taxon>
        <taxon>Dikarya</taxon>
        <taxon>Basidiomycota</taxon>
        <taxon>Agaricomycotina</taxon>
        <taxon>Agaricomycetes</taxon>
        <taxon>Agaricomycetidae</taxon>
        <taxon>Agaricales</taxon>
        <taxon>Pleurotineae</taxon>
        <taxon>Pleurotaceae</taxon>
        <taxon>Pleurotus</taxon>
    </lineage>
</organism>
<name>A0A9P5ZLH6_PLEER</name>
<dbReference type="Proteomes" id="UP000807025">
    <property type="component" value="Unassembled WGS sequence"/>
</dbReference>
<dbReference type="EMBL" id="MU154653">
    <property type="protein sequence ID" value="KAF9489979.1"/>
    <property type="molecule type" value="Genomic_DNA"/>
</dbReference>
<reference evidence="1" key="1">
    <citation type="submission" date="2020-11" db="EMBL/GenBank/DDBJ databases">
        <authorList>
            <consortium name="DOE Joint Genome Institute"/>
            <person name="Ahrendt S."/>
            <person name="Riley R."/>
            <person name="Andreopoulos W."/>
            <person name="Labutti K."/>
            <person name="Pangilinan J."/>
            <person name="Ruiz-Duenas F.J."/>
            <person name="Barrasa J.M."/>
            <person name="Sanchez-Garcia M."/>
            <person name="Camarero S."/>
            <person name="Miyauchi S."/>
            <person name="Serrano A."/>
            <person name="Linde D."/>
            <person name="Babiker R."/>
            <person name="Drula E."/>
            <person name="Ayuso-Fernandez I."/>
            <person name="Pacheco R."/>
            <person name="Padilla G."/>
            <person name="Ferreira P."/>
            <person name="Barriuso J."/>
            <person name="Kellner H."/>
            <person name="Castanera R."/>
            <person name="Alfaro M."/>
            <person name="Ramirez L."/>
            <person name="Pisabarro A.G."/>
            <person name="Kuo A."/>
            <person name="Tritt A."/>
            <person name="Lipzen A."/>
            <person name="He G."/>
            <person name="Yan M."/>
            <person name="Ng V."/>
            <person name="Cullen D."/>
            <person name="Martin F."/>
            <person name="Rosso M.-N."/>
            <person name="Henrissat B."/>
            <person name="Hibbett D."/>
            <person name="Martinez A.T."/>
            <person name="Grigoriev I.V."/>
        </authorList>
    </citation>
    <scope>NUCLEOTIDE SEQUENCE</scope>
    <source>
        <strain evidence="1">ATCC 90797</strain>
    </source>
</reference>
<comment type="caution">
    <text evidence="1">The sequence shown here is derived from an EMBL/GenBank/DDBJ whole genome shotgun (WGS) entry which is preliminary data.</text>
</comment>
<keyword evidence="2" id="KW-1185">Reference proteome</keyword>
<evidence type="ECO:0000313" key="1">
    <source>
        <dbReference type="EMBL" id="KAF9489979.1"/>
    </source>
</evidence>
<accession>A0A9P5ZLH6</accession>
<protein>
    <submittedName>
        <fullName evidence="1">Uncharacterized protein</fullName>
    </submittedName>
</protein>
<gene>
    <name evidence="1" type="ORF">BDN71DRAFT_1511666</name>
</gene>
<evidence type="ECO:0000313" key="2">
    <source>
        <dbReference type="Proteomes" id="UP000807025"/>
    </source>
</evidence>
<sequence length="224" mass="25737">MPEKNDTLDLSLHDRHDTEMNGVGNGNQIYESVATVGGREDIRTSSLCTEGHGGISHPSDDYMAVYLSTNVPEVDKPPQPLALRQLRLGEMMVDHSRKDIEGELRGMAEEHERNQRALLSTDKLMKLIGEELKSLQRLTKIRFRKIELSHALMPNELEQIESANLFRSREHERLYLFYSLRFKELEQQLVDTIVEKRQLTVVTELSSARMGKLSHRLQLMDADL</sequence>
<dbReference type="AlphaFoldDB" id="A0A9P5ZLH6"/>
<proteinExistence type="predicted"/>